<organism evidence="3 4">
    <name type="scientific">Callorhinus ursinus</name>
    <name type="common">Northern fur seal</name>
    <dbReference type="NCBI Taxonomy" id="34884"/>
    <lineage>
        <taxon>Eukaryota</taxon>
        <taxon>Metazoa</taxon>
        <taxon>Chordata</taxon>
        <taxon>Craniata</taxon>
        <taxon>Vertebrata</taxon>
        <taxon>Euteleostomi</taxon>
        <taxon>Mammalia</taxon>
        <taxon>Eutheria</taxon>
        <taxon>Laurasiatheria</taxon>
        <taxon>Carnivora</taxon>
        <taxon>Caniformia</taxon>
        <taxon>Pinnipedia</taxon>
        <taxon>Otariidae</taxon>
        <taxon>Callorhinus</taxon>
    </lineage>
</organism>
<dbReference type="InterPro" id="IPR001331">
    <property type="entry name" value="GDS_CDC24_CS"/>
</dbReference>
<dbReference type="InterPro" id="IPR000219">
    <property type="entry name" value="DH_dom"/>
</dbReference>
<proteinExistence type="predicted"/>
<protein>
    <submittedName>
        <fullName evidence="4">T-lymphoma invasion and metastasis-inducing protein 2 isoform X2</fullName>
    </submittedName>
</protein>
<dbReference type="SUPFAM" id="SSF50729">
    <property type="entry name" value="PH domain-like"/>
    <property type="match status" value="1"/>
</dbReference>
<reference key="1">
    <citation type="submission" date="2019-01" db="UniProtKB">
        <authorList>
            <consortium name="RefSeq"/>
        </authorList>
    </citation>
    <scope>IDENTIFICATION</scope>
</reference>
<evidence type="ECO:0000313" key="4">
    <source>
        <dbReference type="RefSeq" id="XP_025722155.1"/>
    </source>
</evidence>
<gene>
    <name evidence="4" type="primary">TIAM2</name>
</gene>
<evidence type="ECO:0000259" key="2">
    <source>
        <dbReference type="PROSITE" id="PS50010"/>
    </source>
</evidence>
<dbReference type="GO" id="GO:0007264">
    <property type="term" value="P:small GTPase-mediated signal transduction"/>
    <property type="evidence" value="ECO:0007669"/>
    <property type="project" value="InterPro"/>
</dbReference>
<dbReference type="Proteomes" id="UP000286641">
    <property type="component" value="Unplaced"/>
</dbReference>
<dbReference type="InterPro" id="IPR043537">
    <property type="entry name" value="Tiam1/Tiam2/Sif"/>
</dbReference>
<evidence type="ECO:0000256" key="1">
    <source>
        <dbReference type="SAM" id="MobiDB-lite"/>
    </source>
</evidence>
<dbReference type="InterPro" id="IPR055230">
    <property type="entry name" value="PH_Tiam1/2"/>
</dbReference>
<dbReference type="PROSITE" id="PS00741">
    <property type="entry name" value="DH_1"/>
    <property type="match status" value="1"/>
</dbReference>
<dbReference type="PROSITE" id="PS50010">
    <property type="entry name" value="DH_2"/>
    <property type="match status" value="1"/>
</dbReference>
<keyword evidence="3" id="KW-1185">Reference proteome</keyword>
<dbReference type="GeneID" id="112819348"/>
<dbReference type="Gene3D" id="2.30.29.30">
    <property type="entry name" value="Pleckstrin-homology domain (PH domain)/Phosphotyrosine-binding domain (PTB)"/>
    <property type="match status" value="1"/>
</dbReference>
<name>A0A3Q7NKS5_CALUR</name>
<feature type="domain" description="DH" evidence="2">
    <location>
        <begin position="44"/>
        <end position="238"/>
    </location>
</feature>
<dbReference type="InterPro" id="IPR011993">
    <property type="entry name" value="PH-like_dom_sf"/>
</dbReference>
<dbReference type="AlphaFoldDB" id="A0A3Q7NKS5"/>
<evidence type="ECO:0000313" key="3">
    <source>
        <dbReference type="Proteomes" id="UP000286641"/>
    </source>
</evidence>
<dbReference type="SMART" id="SM00325">
    <property type="entry name" value="RhoGEF"/>
    <property type="match status" value="1"/>
</dbReference>
<dbReference type="SUPFAM" id="SSF48065">
    <property type="entry name" value="DBL homology domain (DH-domain)"/>
    <property type="match status" value="1"/>
</dbReference>
<accession>A0A3Q7NKS5</accession>
<dbReference type="InterPro" id="IPR035899">
    <property type="entry name" value="DBL_dom_sf"/>
</dbReference>
<dbReference type="CDD" id="cd01255">
    <property type="entry name" value="PH2_Tiam1_2"/>
    <property type="match status" value="1"/>
</dbReference>
<dbReference type="GO" id="GO:0005085">
    <property type="term" value="F:guanyl-nucleotide exchange factor activity"/>
    <property type="evidence" value="ECO:0007669"/>
    <property type="project" value="InterPro"/>
</dbReference>
<dbReference type="Pfam" id="PF23014">
    <property type="entry name" value="PH_Tiam1"/>
    <property type="match status" value="1"/>
</dbReference>
<feature type="region of interest" description="Disordered" evidence="1">
    <location>
        <begin position="445"/>
        <end position="566"/>
    </location>
</feature>
<dbReference type="PANTHER" id="PTHR46001:SF5">
    <property type="entry name" value="RHO GUANINE NUCLEOTIDE EXCHANGE FACTOR TIAM2"/>
    <property type="match status" value="1"/>
</dbReference>
<reference evidence="4" key="2">
    <citation type="submission" date="2025-08" db="UniProtKB">
        <authorList>
            <consortium name="RefSeq"/>
        </authorList>
    </citation>
    <scope>IDENTIFICATION</scope>
    <source>
        <tissue evidence="4">Blood</tissue>
    </source>
</reference>
<dbReference type="Gene3D" id="1.20.900.10">
    <property type="entry name" value="Dbl homology (DH) domain"/>
    <property type="match status" value="1"/>
</dbReference>
<dbReference type="RefSeq" id="XP_025722155.1">
    <property type="nucleotide sequence ID" value="XM_025866370.1"/>
</dbReference>
<sequence>MSAGQIAVLCRGFGDTQSDGMEGPRGPRDPPPRPLARHLSDADRLRKVIQELMDTEKSYVKDLSCLFELYLEPLQNETFLTQDEMESLFGSLPEMLEFQKVFLETLEDGISASSDFSSLETPSQFRKLLFSLGGSFLYYADHFKLYSGFCANHIKVQKVLERAKTDKAFKAFLDARNPTKQHSSTLESYLIKPVQRVLKYPLLLKELVSLTDHESEEHYHLTEALKAMEKVASHINEMQKIYEDYGTVFDQLVAEQSGTEKEVTELSMGELLMHSAVSWLNPFLSLGKARKDLELTVFVFKRAVILVYKENCKLKKKLPSNSRPAHGSADLDPFKFRWLIPISALQVRLGNTAGTENNSVWELIHTKSELEGRPETIFQLCCSDSESKTNIVKVIRSILRENFRRHIKCELPLEKTCKDRLVPLKNRVPVSAKLASSRSLKVLKNSSSSEWPGESGEASKGSSLDSDECSLSSSTQSSGCAPAGSRQESVPHPQPGLADLSDSLIKESDILSDDEDDYHQTLRRGSPTKDIEIQFQRLRISDGPDAKPAEQQPGTEGRPTGEQPKLVRGHFCAIKRKANSTKRDRGTLLKAQIRHQSLDSQSENANLDLSSVLQREFSVQSLTSVVNEECFYETESHGKL</sequence>
<dbReference type="Pfam" id="PF00621">
    <property type="entry name" value="RhoGEF"/>
    <property type="match status" value="1"/>
</dbReference>
<feature type="compositionally biased region" description="Basic and acidic residues" evidence="1">
    <location>
        <begin position="539"/>
        <end position="548"/>
    </location>
</feature>
<dbReference type="FunFam" id="1.20.900.10:FF:000012">
    <property type="entry name" value="T cell lymphoma invasion and metastasis 1"/>
    <property type="match status" value="1"/>
</dbReference>
<dbReference type="CDD" id="cd00160">
    <property type="entry name" value="RhoGEF"/>
    <property type="match status" value="1"/>
</dbReference>
<feature type="region of interest" description="Disordered" evidence="1">
    <location>
        <begin position="13"/>
        <end position="39"/>
    </location>
</feature>
<dbReference type="CTD" id="26230"/>
<feature type="compositionally biased region" description="Low complexity" evidence="1">
    <location>
        <begin position="446"/>
        <end position="480"/>
    </location>
</feature>
<dbReference type="FunFam" id="2.30.29.30:FF:000121">
    <property type="entry name" value="T cell lymphoma invasion and metastasis 1"/>
    <property type="match status" value="1"/>
</dbReference>
<dbReference type="PANTHER" id="PTHR46001">
    <property type="entry name" value="TIAM (MAMMALIAN TUMOR INVASION AND METASTASIS FACTOR) HOMOLOG"/>
    <property type="match status" value="1"/>
</dbReference>